<sequence length="293" mass="31753">MAEYENPQIPEGINVSTTHPLKDFALLVGGISALILVAVLALSLLAGQLARHVPFEQERALAGSLGRWLPETPAQPVHRERQQYLQQLADRLGAAMDLPPEMTLTVHYSASNTVNALATLGGHIVVFQGLIDTLPSENALAMVMAHEIAHIRHRHPIVAMGRGFAVIFALSSLAGIGDGAMQQWLTGVGMLPILSFSRSQEEQADADALQAMLRTYGHVGDAAAFFEHIARQQTSGEPLAIFSTHPGHEERIERIRQFAQSHDKQEATATTPLPGFMKENAEKTKGTPKDSLS</sequence>
<dbReference type="CDD" id="cd07332">
    <property type="entry name" value="M48C_Oma1_like"/>
    <property type="match status" value="1"/>
</dbReference>
<dbReference type="PANTHER" id="PTHR22726:SF1">
    <property type="entry name" value="METALLOENDOPEPTIDASE OMA1, MITOCHONDRIAL"/>
    <property type="match status" value="1"/>
</dbReference>
<keyword evidence="4 6" id="KW-0862">Zinc</keyword>
<dbReference type="Gene3D" id="3.30.2010.10">
    <property type="entry name" value="Metalloproteases ('zincins'), catalytic domain"/>
    <property type="match status" value="1"/>
</dbReference>
<protein>
    <submittedName>
        <fullName evidence="10">M48 family metallopeptidase</fullName>
    </submittedName>
</protein>
<keyword evidence="3 6" id="KW-0378">Hydrolase</keyword>
<keyword evidence="1 6" id="KW-0645">Protease</keyword>
<comment type="similarity">
    <text evidence="6">Belongs to the peptidase M48 family.</text>
</comment>
<name>A0ABZ2XDW0_9RHOO</name>
<evidence type="ECO:0000256" key="5">
    <source>
        <dbReference type="ARBA" id="ARBA00023049"/>
    </source>
</evidence>
<dbReference type="Pfam" id="PF01435">
    <property type="entry name" value="Peptidase_M48"/>
    <property type="match status" value="1"/>
</dbReference>
<comment type="cofactor">
    <cofactor evidence="6">
        <name>Zn(2+)</name>
        <dbReference type="ChEBI" id="CHEBI:29105"/>
    </cofactor>
    <text evidence="6">Binds 1 zinc ion per subunit.</text>
</comment>
<evidence type="ECO:0000256" key="2">
    <source>
        <dbReference type="ARBA" id="ARBA00022723"/>
    </source>
</evidence>
<organism evidence="10 11">
    <name type="scientific">Azonexus hydrophilus</name>
    <dbReference type="NCBI Taxonomy" id="418702"/>
    <lineage>
        <taxon>Bacteria</taxon>
        <taxon>Pseudomonadati</taxon>
        <taxon>Pseudomonadota</taxon>
        <taxon>Betaproteobacteria</taxon>
        <taxon>Rhodocyclales</taxon>
        <taxon>Azonexaceae</taxon>
        <taxon>Azonexus</taxon>
    </lineage>
</organism>
<keyword evidence="11" id="KW-1185">Reference proteome</keyword>
<keyword evidence="8" id="KW-0812">Transmembrane</keyword>
<feature type="region of interest" description="Disordered" evidence="7">
    <location>
        <begin position="259"/>
        <end position="293"/>
    </location>
</feature>
<evidence type="ECO:0000256" key="3">
    <source>
        <dbReference type="ARBA" id="ARBA00022801"/>
    </source>
</evidence>
<keyword evidence="8" id="KW-0472">Membrane</keyword>
<dbReference type="InterPro" id="IPR001915">
    <property type="entry name" value="Peptidase_M48"/>
</dbReference>
<dbReference type="RefSeq" id="WP_028995422.1">
    <property type="nucleotide sequence ID" value="NZ_CP151406.1"/>
</dbReference>
<evidence type="ECO:0000256" key="4">
    <source>
        <dbReference type="ARBA" id="ARBA00022833"/>
    </source>
</evidence>
<evidence type="ECO:0000256" key="6">
    <source>
        <dbReference type="RuleBase" id="RU003983"/>
    </source>
</evidence>
<accession>A0ABZ2XDW0</accession>
<keyword evidence="8" id="KW-1133">Transmembrane helix</keyword>
<dbReference type="InterPro" id="IPR051156">
    <property type="entry name" value="Mito/Outer_Membr_Metalloprot"/>
</dbReference>
<evidence type="ECO:0000256" key="8">
    <source>
        <dbReference type="SAM" id="Phobius"/>
    </source>
</evidence>
<evidence type="ECO:0000313" key="11">
    <source>
        <dbReference type="Proteomes" id="UP001479520"/>
    </source>
</evidence>
<evidence type="ECO:0000256" key="7">
    <source>
        <dbReference type="SAM" id="MobiDB-lite"/>
    </source>
</evidence>
<evidence type="ECO:0000256" key="1">
    <source>
        <dbReference type="ARBA" id="ARBA00022670"/>
    </source>
</evidence>
<dbReference type="EMBL" id="CP151406">
    <property type="protein sequence ID" value="WZJ20720.1"/>
    <property type="molecule type" value="Genomic_DNA"/>
</dbReference>
<gene>
    <name evidence="10" type="ORF">AADV58_12260</name>
</gene>
<dbReference type="PANTHER" id="PTHR22726">
    <property type="entry name" value="METALLOENDOPEPTIDASE OMA1"/>
    <property type="match status" value="1"/>
</dbReference>
<dbReference type="Proteomes" id="UP001479520">
    <property type="component" value="Chromosome"/>
</dbReference>
<evidence type="ECO:0000313" key="10">
    <source>
        <dbReference type="EMBL" id="WZJ20720.1"/>
    </source>
</evidence>
<keyword evidence="5 6" id="KW-0482">Metalloprotease</keyword>
<feature type="transmembrane region" description="Helical" evidence="8">
    <location>
        <begin position="24"/>
        <end position="46"/>
    </location>
</feature>
<evidence type="ECO:0000259" key="9">
    <source>
        <dbReference type="Pfam" id="PF01435"/>
    </source>
</evidence>
<proteinExistence type="inferred from homology"/>
<reference evidence="10 11" key="1">
    <citation type="submission" date="2024-04" db="EMBL/GenBank/DDBJ databases">
        <title>Dissimilatory iodate-reducing microorganisms contribute to the enrichment of iodine in groundwater.</title>
        <authorList>
            <person name="Jiang Z."/>
        </authorList>
    </citation>
    <scope>NUCLEOTIDE SEQUENCE [LARGE SCALE GENOMIC DNA]</scope>
    <source>
        <strain evidence="10 11">NCP973</strain>
    </source>
</reference>
<keyword evidence="2" id="KW-0479">Metal-binding</keyword>
<feature type="compositionally biased region" description="Basic and acidic residues" evidence="7">
    <location>
        <begin position="279"/>
        <end position="293"/>
    </location>
</feature>
<feature type="domain" description="Peptidase M48" evidence="9">
    <location>
        <begin position="81"/>
        <end position="257"/>
    </location>
</feature>